<organism evidence="2 3">
    <name type="scientific">Spirosoma radiotolerans</name>
    <dbReference type="NCBI Taxonomy" id="1379870"/>
    <lineage>
        <taxon>Bacteria</taxon>
        <taxon>Pseudomonadati</taxon>
        <taxon>Bacteroidota</taxon>
        <taxon>Cytophagia</taxon>
        <taxon>Cytophagales</taxon>
        <taxon>Cytophagaceae</taxon>
        <taxon>Spirosoma</taxon>
    </lineage>
</organism>
<evidence type="ECO:0000313" key="3">
    <source>
        <dbReference type="Proteomes" id="UP000033054"/>
    </source>
</evidence>
<dbReference type="InterPro" id="IPR036237">
    <property type="entry name" value="Xyl_isomerase-like_sf"/>
</dbReference>
<dbReference type="PATRIC" id="fig|1379870.5.peg.1321"/>
<dbReference type="KEGG" id="srd:SD10_06100"/>
<dbReference type="Proteomes" id="UP000033054">
    <property type="component" value="Chromosome"/>
</dbReference>
<dbReference type="RefSeq" id="WP_046376144.1">
    <property type="nucleotide sequence ID" value="NZ_CP010429.1"/>
</dbReference>
<dbReference type="PANTHER" id="PTHR12110">
    <property type="entry name" value="HYDROXYPYRUVATE ISOMERASE"/>
    <property type="match status" value="1"/>
</dbReference>
<keyword evidence="3" id="KW-1185">Reference proteome</keyword>
<protein>
    <submittedName>
        <fullName evidence="2">Xylose isomerase</fullName>
    </submittedName>
</protein>
<evidence type="ECO:0000313" key="2">
    <source>
        <dbReference type="EMBL" id="AKD54546.1"/>
    </source>
</evidence>
<dbReference type="OrthoDB" id="9798407at2"/>
<sequence>MQRRNFLKQSGLLTAGALTLSQTNLLANAPAKLISPFGVQLYSARDVLPKDPKGIMTQLANMGYKQFESFSGAQGFLWGLQPKEMKSFLDGLGVKMVSTHFNYRGQMDKPDELKKSIEMAHDAGLTYLLCPYMGPQKTWDEWKKVADQFNTVGEEVSKAGLKFGYHNHDYSFRPLDGKLPQEFLLDNTDPKKVMFELDLCWIDVAGVNTTDHLKKYGKRYELCHIKDYTVQAGKPVQNDLGKGNVDFKKTLRVAMDSGIKYFLVEQEEYAESPMVSLKNDADYMKKLAV</sequence>
<dbReference type="Gene3D" id="3.20.20.150">
    <property type="entry name" value="Divalent-metal-dependent TIM barrel enzymes"/>
    <property type="match status" value="1"/>
</dbReference>
<feature type="domain" description="Xylose isomerase-like TIM barrel" evidence="1">
    <location>
        <begin position="58"/>
        <end position="286"/>
    </location>
</feature>
<evidence type="ECO:0000259" key="1">
    <source>
        <dbReference type="Pfam" id="PF01261"/>
    </source>
</evidence>
<accession>A0A0E3V6H6</accession>
<dbReference type="Pfam" id="PF01261">
    <property type="entry name" value="AP_endonuc_2"/>
    <property type="match status" value="1"/>
</dbReference>
<dbReference type="STRING" id="1379870.SD10_06100"/>
<dbReference type="AlphaFoldDB" id="A0A0E3V6H6"/>
<dbReference type="InterPro" id="IPR013022">
    <property type="entry name" value="Xyl_isomerase-like_TIM-brl"/>
</dbReference>
<keyword evidence="2" id="KW-0413">Isomerase</keyword>
<dbReference type="HOGENOM" id="CLU_059523_1_0_10"/>
<proteinExistence type="predicted"/>
<dbReference type="SUPFAM" id="SSF51658">
    <property type="entry name" value="Xylose isomerase-like"/>
    <property type="match status" value="1"/>
</dbReference>
<dbReference type="GO" id="GO:0016853">
    <property type="term" value="F:isomerase activity"/>
    <property type="evidence" value="ECO:0007669"/>
    <property type="project" value="UniProtKB-KW"/>
</dbReference>
<dbReference type="EMBL" id="CP010429">
    <property type="protein sequence ID" value="AKD54546.1"/>
    <property type="molecule type" value="Genomic_DNA"/>
</dbReference>
<dbReference type="PANTHER" id="PTHR12110:SF41">
    <property type="entry name" value="INOSOSE DEHYDRATASE"/>
    <property type="match status" value="1"/>
</dbReference>
<gene>
    <name evidence="2" type="ORF">SD10_06100</name>
</gene>
<reference evidence="2 3" key="1">
    <citation type="journal article" date="2014" name="Curr. Microbiol.">
        <title>Spirosoma radiotolerans sp. nov., a gamma-radiation-resistant bacterium isolated from gamma ray-irradiated soil.</title>
        <authorList>
            <person name="Lee J.J."/>
            <person name="Srinivasan S."/>
            <person name="Lim S."/>
            <person name="Joe M."/>
            <person name="Im S."/>
            <person name="Bae S.I."/>
            <person name="Park K.R."/>
            <person name="Han J.H."/>
            <person name="Park S.H."/>
            <person name="Joo B.M."/>
            <person name="Park S.J."/>
            <person name="Kim M.K."/>
        </authorList>
    </citation>
    <scope>NUCLEOTIDE SEQUENCE [LARGE SCALE GENOMIC DNA]</scope>
    <source>
        <strain evidence="2 3">DG5A</strain>
    </source>
</reference>
<dbReference type="InterPro" id="IPR050312">
    <property type="entry name" value="IolE/XylAMocC-like"/>
</dbReference>
<name>A0A0E3V6H6_9BACT</name>